<keyword evidence="3" id="KW-1185">Reference proteome</keyword>
<keyword evidence="1" id="KW-0472">Membrane</keyword>
<sequence length="167" mass="19212">MQVNKPRAEAPMQMGIAYLYTKQNGMIQRIQTVYLLLSGLCAVLSWKIPFGKVELLNQPVKVYVANDSFPLTLLMILAILLAIIAIFLFKKRRLQLRLSWLGFLVGAVALFLEYSIVHDFQTQPALVQRAYYWIGIALPVLMMLFFLLAARGIRRDEKLVRSLNRLR</sequence>
<dbReference type="Proteomes" id="UP000199537">
    <property type="component" value="Unassembled WGS sequence"/>
</dbReference>
<dbReference type="OrthoDB" id="594989at2"/>
<proteinExistence type="predicted"/>
<evidence type="ECO:0000313" key="3">
    <source>
        <dbReference type="Proteomes" id="UP000199537"/>
    </source>
</evidence>
<gene>
    <name evidence="2" type="ORF">SAMN05660895_1346</name>
</gene>
<dbReference type="InterPro" id="IPR025635">
    <property type="entry name" value="DUF4293"/>
</dbReference>
<name>A0A1I7NCQ6_9BACT</name>
<dbReference type="RefSeq" id="WP_092459168.1">
    <property type="nucleotide sequence ID" value="NZ_FPCJ01000001.1"/>
</dbReference>
<dbReference type="STRING" id="1393122.SAMN05660895_1346"/>
<keyword evidence="1" id="KW-0812">Transmembrane</keyword>
<evidence type="ECO:0008006" key="4">
    <source>
        <dbReference type="Google" id="ProtNLM"/>
    </source>
</evidence>
<keyword evidence="1" id="KW-1133">Transmembrane helix</keyword>
<feature type="transmembrane region" description="Helical" evidence="1">
    <location>
        <begin position="98"/>
        <end position="118"/>
    </location>
</feature>
<feature type="transmembrane region" description="Helical" evidence="1">
    <location>
        <begin position="130"/>
        <end position="150"/>
    </location>
</feature>
<evidence type="ECO:0000313" key="2">
    <source>
        <dbReference type="EMBL" id="SFV32442.1"/>
    </source>
</evidence>
<reference evidence="3" key="1">
    <citation type="submission" date="2016-10" db="EMBL/GenBank/DDBJ databases">
        <authorList>
            <person name="Varghese N."/>
            <person name="Submissions S."/>
        </authorList>
    </citation>
    <scope>NUCLEOTIDE SEQUENCE [LARGE SCALE GENOMIC DNA]</scope>
    <source>
        <strain evidence="3">DSM 14807</strain>
    </source>
</reference>
<evidence type="ECO:0000256" key="1">
    <source>
        <dbReference type="SAM" id="Phobius"/>
    </source>
</evidence>
<dbReference type="EMBL" id="FPCJ01000001">
    <property type="protein sequence ID" value="SFV32442.1"/>
    <property type="molecule type" value="Genomic_DNA"/>
</dbReference>
<dbReference type="AlphaFoldDB" id="A0A1I7NCQ6"/>
<protein>
    <recommendedName>
        <fullName evidence="4">DUF4293 family protein</fullName>
    </recommendedName>
</protein>
<feature type="transmembrane region" description="Helical" evidence="1">
    <location>
        <begin position="69"/>
        <end position="89"/>
    </location>
</feature>
<organism evidence="2 3">
    <name type="scientific">Thermoflavifilum thermophilum</name>
    <dbReference type="NCBI Taxonomy" id="1393122"/>
    <lineage>
        <taxon>Bacteria</taxon>
        <taxon>Pseudomonadati</taxon>
        <taxon>Bacteroidota</taxon>
        <taxon>Chitinophagia</taxon>
        <taxon>Chitinophagales</taxon>
        <taxon>Chitinophagaceae</taxon>
        <taxon>Thermoflavifilum</taxon>
    </lineage>
</organism>
<feature type="transmembrane region" description="Helical" evidence="1">
    <location>
        <begin position="32"/>
        <end position="49"/>
    </location>
</feature>
<accession>A0A1I7NCQ6</accession>
<dbReference type="Pfam" id="PF14126">
    <property type="entry name" value="DUF4293"/>
    <property type="match status" value="1"/>
</dbReference>